<organism evidence="2 3">
    <name type="scientific">Erwinia piriflorinigrans CFBP 5888</name>
    <dbReference type="NCBI Taxonomy" id="1161919"/>
    <lineage>
        <taxon>Bacteria</taxon>
        <taxon>Pseudomonadati</taxon>
        <taxon>Pseudomonadota</taxon>
        <taxon>Gammaproteobacteria</taxon>
        <taxon>Enterobacterales</taxon>
        <taxon>Erwiniaceae</taxon>
        <taxon>Erwinia</taxon>
    </lineage>
</organism>
<accession>V5ZC50</accession>
<reference evidence="2 3" key="1">
    <citation type="journal article" date="2013" name="Syst. Appl. Microbiol.">
        <title>Phylogenetic position and virulence apparatus of the pear flower necrosis pathogen Erwinia piriflorinigrans CFBP 5888T as assessed by comparative genomics.</title>
        <authorList>
            <person name="Smits T.H."/>
            <person name="Rezzonico F."/>
            <person name="Lopez M.M."/>
            <person name="Blom J."/>
            <person name="Goesmann A."/>
            <person name="Frey J.E."/>
            <person name="Duffy B."/>
        </authorList>
    </citation>
    <scope>NUCLEOTIDE SEQUENCE [LARGE SCALE GENOMIC DNA]</scope>
    <source>
        <strain evidence="3">CFBP5888</strain>
    </source>
</reference>
<dbReference type="AlphaFoldDB" id="V5ZC50"/>
<feature type="transmembrane region" description="Helical" evidence="1">
    <location>
        <begin position="24"/>
        <end position="44"/>
    </location>
</feature>
<dbReference type="Proteomes" id="UP000018217">
    <property type="component" value="Unassembled WGS sequence"/>
</dbReference>
<keyword evidence="3" id="KW-1185">Reference proteome</keyword>
<dbReference type="STRING" id="1161919.EPIR_3244"/>
<keyword evidence="1" id="KW-0812">Transmembrane</keyword>
<evidence type="ECO:0000313" key="3">
    <source>
        <dbReference type="Proteomes" id="UP000018217"/>
    </source>
</evidence>
<gene>
    <name evidence="2" type="ORF">EPIR_3244</name>
</gene>
<sequence length="61" mass="6587">MLRRSGEIAVKRGAKFALINEANLFFYLFLHTIFPTASAPLGVAPSLAKRLILLCVGIKAG</sequence>
<keyword evidence="1" id="KW-0472">Membrane</keyword>
<evidence type="ECO:0000256" key="1">
    <source>
        <dbReference type="SAM" id="Phobius"/>
    </source>
</evidence>
<evidence type="ECO:0000313" key="2">
    <source>
        <dbReference type="EMBL" id="CCG88607.1"/>
    </source>
</evidence>
<keyword evidence="1" id="KW-1133">Transmembrane helix</keyword>
<comment type="caution">
    <text evidence="2">The sequence shown here is derived from an EMBL/GenBank/DDBJ whole genome shotgun (WGS) entry which is preliminary data.</text>
</comment>
<name>V5ZC50_9GAMM</name>
<dbReference type="RefSeq" id="WP_023656368.1">
    <property type="nucleotide sequence ID" value="NZ_CAHS01000021.1"/>
</dbReference>
<proteinExistence type="predicted"/>
<protein>
    <submittedName>
        <fullName evidence="2">Uncharacterized protein</fullName>
    </submittedName>
</protein>
<dbReference type="EMBL" id="CAHS01000021">
    <property type="protein sequence ID" value="CCG88607.1"/>
    <property type="molecule type" value="Genomic_DNA"/>
</dbReference>